<evidence type="ECO:0000256" key="2">
    <source>
        <dbReference type="ARBA" id="ARBA00022679"/>
    </source>
</evidence>
<dbReference type="SUPFAM" id="SSF56112">
    <property type="entry name" value="Protein kinase-like (PK-like)"/>
    <property type="match status" value="1"/>
</dbReference>
<dbReference type="PROSITE" id="PS50011">
    <property type="entry name" value="PROTEIN_KINASE_DOM"/>
    <property type="match status" value="1"/>
</dbReference>
<dbReference type="Proteomes" id="UP001178508">
    <property type="component" value="Chromosome 1"/>
</dbReference>
<keyword evidence="2" id="KW-0808">Transferase</keyword>
<accession>A0AAV1EJ97</accession>
<feature type="region of interest" description="Disordered" evidence="7">
    <location>
        <begin position="370"/>
        <end position="534"/>
    </location>
</feature>
<dbReference type="PROSITE" id="PS00107">
    <property type="entry name" value="PROTEIN_KINASE_ATP"/>
    <property type="match status" value="1"/>
</dbReference>
<dbReference type="GO" id="GO:0005737">
    <property type="term" value="C:cytoplasm"/>
    <property type="evidence" value="ECO:0007669"/>
    <property type="project" value="TreeGrafter"/>
</dbReference>
<feature type="compositionally biased region" description="Low complexity" evidence="7">
    <location>
        <begin position="370"/>
        <end position="388"/>
    </location>
</feature>
<dbReference type="InterPro" id="IPR011009">
    <property type="entry name" value="Kinase-like_dom_sf"/>
</dbReference>
<dbReference type="InterPro" id="IPR000719">
    <property type="entry name" value="Prot_kinase_dom"/>
</dbReference>
<keyword evidence="3 6" id="KW-0547">Nucleotide-binding</keyword>
<feature type="compositionally biased region" description="Polar residues" evidence="7">
    <location>
        <begin position="805"/>
        <end position="830"/>
    </location>
</feature>
<evidence type="ECO:0000313" key="10">
    <source>
        <dbReference type="Proteomes" id="UP001178508"/>
    </source>
</evidence>
<keyword evidence="9" id="KW-0371">Homeobox</keyword>
<evidence type="ECO:0000313" key="9">
    <source>
        <dbReference type="EMBL" id="CAJ1048707.1"/>
    </source>
</evidence>
<dbReference type="GO" id="GO:0005524">
    <property type="term" value="F:ATP binding"/>
    <property type="evidence" value="ECO:0007669"/>
    <property type="project" value="UniProtKB-UniRule"/>
</dbReference>
<feature type="domain" description="Protein kinase" evidence="8">
    <location>
        <begin position="19"/>
        <end position="346"/>
    </location>
</feature>
<evidence type="ECO:0000256" key="1">
    <source>
        <dbReference type="ARBA" id="ARBA00022527"/>
    </source>
</evidence>
<gene>
    <name evidence="9" type="ORF">XNOV1_A002709</name>
</gene>
<feature type="compositionally biased region" description="Polar residues" evidence="7">
    <location>
        <begin position="745"/>
        <end position="768"/>
    </location>
</feature>
<keyword evidence="9" id="KW-0238">DNA-binding</keyword>
<feature type="compositionally biased region" description="Polar residues" evidence="7">
    <location>
        <begin position="499"/>
        <end position="510"/>
    </location>
</feature>
<feature type="region of interest" description="Disordered" evidence="7">
    <location>
        <begin position="794"/>
        <end position="899"/>
    </location>
</feature>
<dbReference type="GO" id="GO:0005634">
    <property type="term" value="C:nucleus"/>
    <property type="evidence" value="ECO:0007669"/>
    <property type="project" value="TreeGrafter"/>
</dbReference>
<feature type="compositionally biased region" description="Polar residues" evidence="7">
    <location>
        <begin position="871"/>
        <end position="885"/>
    </location>
</feature>
<feature type="compositionally biased region" description="Low complexity" evidence="7">
    <location>
        <begin position="831"/>
        <end position="841"/>
    </location>
</feature>
<feature type="binding site" evidence="6">
    <location>
        <position position="48"/>
    </location>
    <ligand>
        <name>ATP</name>
        <dbReference type="ChEBI" id="CHEBI:30616"/>
    </ligand>
</feature>
<keyword evidence="10" id="KW-1185">Reference proteome</keyword>
<feature type="compositionally biased region" description="Polar residues" evidence="7">
    <location>
        <begin position="407"/>
        <end position="432"/>
    </location>
</feature>
<dbReference type="AlphaFoldDB" id="A0AAV1EJ97"/>
<reference evidence="9" key="1">
    <citation type="submission" date="2023-08" db="EMBL/GenBank/DDBJ databases">
        <authorList>
            <person name="Alioto T."/>
            <person name="Alioto T."/>
            <person name="Gomez Garrido J."/>
        </authorList>
    </citation>
    <scope>NUCLEOTIDE SEQUENCE</scope>
</reference>
<dbReference type="Gene3D" id="1.10.510.10">
    <property type="entry name" value="Transferase(Phosphotransferase) domain 1"/>
    <property type="match status" value="1"/>
</dbReference>
<sequence length="899" mass="98510">MSGFQLATGSETFSRSTTYMVQSILGQGSFGTVAKCTNMCDNTTVAIKTMKDEYPLDYAARKEVNALLKLSVLDTDKSNIVQWHKAFTDRGHFCIVFEHLDKSLLDFMEERNSEPLLLSVNRPIIQQVANALDHLKTIGMIHADLKLDNVMLVDHQHQPYRVKVIDFGLAEDVSATTLGSYVGTCQYKAPEIFLGLPYTEAIDMWSLGIMAASMYLGTLLYPGLSDFDMMRFIVETQGPPPDNLLNKGLKTSKFFQRVNWPNYQWKIKNTWAYLQETGIRPEETRRFFLRSLDDLLNIGSLMSDTPADRVLEIRDKQAFVDMLKGMLQLDAANRLTPCQVLEHSFITMSHLISRIPYTSYVISSLETMAASRNSSPGSNSGNAGGSSQPSPPSKPQPSQQSRPASPIGSSCSQDRSRSTINPHPHTPSLTSGGQKGRKRKLDEVDDSTDESCKSPKKVKSGHSETPACPSASCSSQHGADKAQMITPKRDQPVPPPPTDHNTTLHSSLSQVKVKDRSGLKRKAARDEDEEMLANLNPPSRTVKLHLLVAAAALTSHGPPSTLILTLLLHQQVEERQGEKESLMTLMEALTKPAFVLKKSNNPGSNSENAGGSSQSSPPQANLNPPSRAILLLLLVAAAAKTGYSPPSTLILTLLPHQQVETRKGEKESLRRLMEALTKPASLQKKSGHSETPACQSTSCSSQSAADVTQTVTPLRDHPIYPPQQNTKTQEREKKKKMVLKKSDQESPQTDHNTTLYPSLSQAEDQGQSGLKRKAARDEDELEATIQAATVRMLGGLHSPPPIKHQLSQQNCPALPAGSSSSLDQSWSTINPHPHTPSSSTSGGQKGRKRKLDDVDGSSDETCNCRKKVKSGHSSQSAADVTQTVTPLRDHPIYPPQQNT</sequence>
<dbReference type="PANTHER" id="PTHR24058:SF17">
    <property type="entry name" value="HOMEODOMAIN INTERACTING PROTEIN KINASE, ISOFORM D"/>
    <property type="match status" value="1"/>
</dbReference>
<dbReference type="Pfam" id="PF00069">
    <property type="entry name" value="Pkinase"/>
    <property type="match status" value="1"/>
</dbReference>
<feature type="compositionally biased region" description="Polar residues" evidence="7">
    <location>
        <begin position="598"/>
        <end position="622"/>
    </location>
</feature>
<feature type="compositionally biased region" description="Low complexity" evidence="7">
    <location>
        <begin position="396"/>
        <end position="406"/>
    </location>
</feature>
<dbReference type="InterPro" id="IPR050494">
    <property type="entry name" value="Ser_Thr_dual-spec_kinase"/>
</dbReference>
<organism evidence="9 10">
    <name type="scientific">Xyrichtys novacula</name>
    <name type="common">Pearly razorfish</name>
    <name type="synonym">Hemipteronotus novacula</name>
    <dbReference type="NCBI Taxonomy" id="13765"/>
    <lineage>
        <taxon>Eukaryota</taxon>
        <taxon>Metazoa</taxon>
        <taxon>Chordata</taxon>
        <taxon>Craniata</taxon>
        <taxon>Vertebrata</taxon>
        <taxon>Euteleostomi</taxon>
        <taxon>Actinopterygii</taxon>
        <taxon>Neopterygii</taxon>
        <taxon>Teleostei</taxon>
        <taxon>Neoteleostei</taxon>
        <taxon>Acanthomorphata</taxon>
        <taxon>Eupercaria</taxon>
        <taxon>Labriformes</taxon>
        <taxon>Labridae</taxon>
        <taxon>Xyrichtys</taxon>
    </lineage>
</organism>
<evidence type="ECO:0000256" key="6">
    <source>
        <dbReference type="PROSITE-ProRule" id="PRU10141"/>
    </source>
</evidence>
<evidence type="ECO:0000256" key="5">
    <source>
        <dbReference type="ARBA" id="ARBA00022840"/>
    </source>
</evidence>
<dbReference type="SMART" id="SM00220">
    <property type="entry name" value="S_TKc"/>
    <property type="match status" value="1"/>
</dbReference>
<dbReference type="GO" id="GO:0004674">
    <property type="term" value="F:protein serine/threonine kinase activity"/>
    <property type="evidence" value="ECO:0007669"/>
    <property type="project" value="UniProtKB-KW"/>
</dbReference>
<evidence type="ECO:0000256" key="4">
    <source>
        <dbReference type="ARBA" id="ARBA00022777"/>
    </source>
</evidence>
<keyword evidence="4 9" id="KW-0418">Kinase</keyword>
<dbReference type="PROSITE" id="PS00108">
    <property type="entry name" value="PROTEIN_KINASE_ST"/>
    <property type="match status" value="1"/>
</dbReference>
<dbReference type="InterPro" id="IPR008271">
    <property type="entry name" value="Ser/Thr_kinase_AS"/>
</dbReference>
<dbReference type="Gene3D" id="3.30.200.20">
    <property type="entry name" value="Phosphorylase Kinase, domain 1"/>
    <property type="match status" value="1"/>
</dbReference>
<evidence type="ECO:0000259" key="8">
    <source>
        <dbReference type="PROSITE" id="PS50011"/>
    </source>
</evidence>
<dbReference type="InterPro" id="IPR017441">
    <property type="entry name" value="Protein_kinase_ATP_BS"/>
</dbReference>
<dbReference type="PANTHER" id="PTHR24058">
    <property type="entry name" value="DUAL SPECIFICITY PROTEIN KINASE"/>
    <property type="match status" value="1"/>
</dbReference>
<dbReference type="EMBL" id="OY660864">
    <property type="protein sequence ID" value="CAJ1048707.1"/>
    <property type="molecule type" value="Genomic_DNA"/>
</dbReference>
<proteinExistence type="predicted"/>
<protein>
    <submittedName>
        <fullName evidence="9">Homeodomain-interacting protein kinase 1-like isoform X1</fullName>
    </submittedName>
</protein>
<feature type="region of interest" description="Disordered" evidence="7">
    <location>
        <begin position="596"/>
        <end position="622"/>
    </location>
</feature>
<name>A0AAV1EJ97_XYRNO</name>
<keyword evidence="1" id="KW-0723">Serine/threonine-protein kinase</keyword>
<evidence type="ECO:0000256" key="7">
    <source>
        <dbReference type="SAM" id="MobiDB-lite"/>
    </source>
</evidence>
<dbReference type="GO" id="GO:0004713">
    <property type="term" value="F:protein tyrosine kinase activity"/>
    <property type="evidence" value="ECO:0007669"/>
    <property type="project" value="TreeGrafter"/>
</dbReference>
<feature type="compositionally biased region" description="Low complexity" evidence="7">
    <location>
        <begin position="693"/>
        <end position="705"/>
    </location>
</feature>
<dbReference type="GO" id="GO:0003677">
    <property type="term" value="F:DNA binding"/>
    <property type="evidence" value="ECO:0007669"/>
    <property type="project" value="UniProtKB-KW"/>
</dbReference>
<evidence type="ECO:0000256" key="3">
    <source>
        <dbReference type="ARBA" id="ARBA00022741"/>
    </source>
</evidence>
<keyword evidence="5 6" id="KW-0067">ATP-binding</keyword>
<feature type="region of interest" description="Disordered" evidence="7">
    <location>
        <begin position="678"/>
        <end position="780"/>
    </location>
</feature>